<accession>A0A1H3TLB7</accession>
<evidence type="ECO:0000313" key="3">
    <source>
        <dbReference type="EMBL" id="SDZ51054.1"/>
    </source>
</evidence>
<evidence type="ECO:0000259" key="2">
    <source>
        <dbReference type="SMART" id="SM00644"/>
    </source>
</evidence>
<evidence type="ECO:0000313" key="4">
    <source>
        <dbReference type="Proteomes" id="UP000199529"/>
    </source>
</evidence>
<protein>
    <submittedName>
        <fullName evidence="3">N-acetylmuramoyl-L-alanine amidase</fullName>
    </submittedName>
</protein>
<dbReference type="STRING" id="418495.SAMN05216215_10871"/>
<keyword evidence="4" id="KW-1185">Reference proteome</keyword>
<name>A0A1H3TLB7_9PSEU</name>
<dbReference type="GO" id="GO:0008745">
    <property type="term" value="F:N-acetylmuramoyl-L-alanine amidase activity"/>
    <property type="evidence" value="ECO:0007669"/>
    <property type="project" value="InterPro"/>
</dbReference>
<dbReference type="Proteomes" id="UP000199529">
    <property type="component" value="Unassembled WGS sequence"/>
</dbReference>
<reference evidence="4" key="1">
    <citation type="submission" date="2016-10" db="EMBL/GenBank/DDBJ databases">
        <authorList>
            <person name="Varghese N."/>
            <person name="Submissions S."/>
        </authorList>
    </citation>
    <scope>NUCLEOTIDE SEQUENCE [LARGE SCALE GENOMIC DNA]</scope>
    <source>
        <strain evidence="4">CGMCC 4.3530</strain>
    </source>
</reference>
<dbReference type="InterPro" id="IPR002502">
    <property type="entry name" value="Amidase_domain"/>
</dbReference>
<sequence length="334" mass="35275">MALPLVWLADVLRAAGLRVVETPGWRERTASGPQPRPVGVLEHHTATPTSYTRPAPTVQMCIDGRPDLDGPLCHAVIAYDGTVHLIAAGRANHAGKARASGPNPAGDGNTLYVGFEWDYHGVNQSPSPEQYDAAVRATRAVLAKLGRPADAARGHRETSVTGKIDPGHVDLDQFRRDVAAANHQEDDLTPEQAAQLSRIENELLGPRGDRGQIQGWGTDNGPRTVVAMLVDIYNGLLSEQPSRYPGSKVKVSAVNAIRDNNGLVYQLPAMINAAGQSDPAKVAAALRPVLAEVVGPVVRESVKAALGEDNAAQADAIVDQIADRLAGPGRASAL</sequence>
<dbReference type="RefSeq" id="WP_245761792.1">
    <property type="nucleotide sequence ID" value="NZ_FNOK01000087.1"/>
</dbReference>
<dbReference type="InterPro" id="IPR036505">
    <property type="entry name" value="Amidase/PGRP_sf"/>
</dbReference>
<feature type="domain" description="N-acetylmuramoyl-L-alanine amidase" evidence="2">
    <location>
        <begin position="25"/>
        <end position="167"/>
    </location>
</feature>
<feature type="region of interest" description="Disordered" evidence="1">
    <location>
        <begin position="147"/>
        <end position="167"/>
    </location>
</feature>
<gene>
    <name evidence="3" type="ORF">SAMN05216215_10871</name>
</gene>
<dbReference type="Pfam" id="PF01510">
    <property type="entry name" value="Amidase_2"/>
    <property type="match status" value="1"/>
</dbReference>
<evidence type="ECO:0000256" key="1">
    <source>
        <dbReference type="SAM" id="MobiDB-lite"/>
    </source>
</evidence>
<organism evidence="3 4">
    <name type="scientific">Saccharopolyspora shandongensis</name>
    <dbReference type="NCBI Taxonomy" id="418495"/>
    <lineage>
        <taxon>Bacteria</taxon>
        <taxon>Bacillati</taxon>
        <taxon>Actinomycetota</taxon>
        <taxon>Actinomycetes</taxon>
        <taxon>Pseudonocardiales</taxon>
        <taxon>Pseudonocardiaceae</taxon>
        <taxon>Saccharopolyspora</taxon>
    </lineage>
</organism>
<dbReference type="SUPFAM" id="SSF55846">
    <property type="entry name" value="N-acetylmuramoyl-L-alanine amidase-like"/>
    <property type="match status" value="1"/>
</dbReference>
<dbReference type="EMBL" id="FNOK01000087">
    <property type="protein sequence ID" value="SDZ51054.1"/>
    <property type="molecule type" value="Genomic_DNA"/>
</dbReference>
<dbReference type="Gene3D" id="3.40.80.10">
    <property type="entry name" value="Peptidoglycan recognition protein-like"/>
    <property type="match status" value="1"/>
</dbReference>
<dbReference type="SMART" id="SM00644">
    <property type="entry name" value="Ami_2"/>
    <property type="match status" value="1"/>
</dbReference>
<dbReference type="GO" id="GO:0009253">
    <property type="term" value="P:peptidoglycan catabolic process"/>
    <property type="evidence" value="ECO:0007669"/>
    <property type="project" value="InterPro"/>
</dbReference>
<proteinExistence type="predicted"/>
<dbReference type="AlphaFoldDB" id="A0A1H3TLB7"/>